<name>A0ABS0YF94_9BACT</name>
<comment type="caution">
    <text evidence="3">The sequence shown here is derived from an EMBL/GenBank/DDBJ whole genome shotgun (WGS) entry which is preliminary data.</text>
</comment>
<dbReference type="PANTHER" id="PTHR33755:SF5">
    <property type="entry name" value="TYPE II TOXIN-ANTITOXIN SYSTEM RELE_PARE FAMILY TOXIN"/>
    <property type="match status" value="1"/>
</dbReference>
<accession>A0ABS0YF94</accession>
<protein>
    <submittedName>
        <fullName evidence="3">Type II toxin-antitoxin system RelE/ParE family toxin</fullName>
    </submittedName>
</protein>
<dbReference type="InterPro" id="IPR007712">
    <property type="entry name" value="RelE/ParE_toxin"/>
</dbReference>
<sequence length="100" mass="11821">MPRKFSVSFAISAVDDLEEIRTWHREQHVPDVGERLVKEIIKSVERLTSFPDSGRVVPEFGLTYLREVVLPPFRIVYRLDRNAVRIVRVWRSERLFPPSM</sequence>
<dbReference type="InterPro" id="IPR051803">
    <property type="entry name" value="TA_system_RelE-like_toxin"/>
</dbReference>
<comment type="similarity">
    <text evidence="1">Belongs to the RelE toxin family.</text>
</comment>
<dbReference type="Proteomes" id="UP000614714">
    <property type="component" value="Unassembled WGS sequence"/>
</dbReference>
<evidence type="ECO:0000256" key="1">
    <source>
        <dbReference type="ARBA" id="ARBA00006226"/>
    </source>
</evidence>
<evidence type="ECO:0000313" key="4">
    <source>
        <dbReference type="Proteomes" id="UP000614714"/>
    </source>
</evidence>
<gene>
    <name evidence="3" type="ORF">JFN91_11990</name>
</gene>
<keyword evidence="2" id="KW-1277">Toxin-antitoxin system</keyword>
<organism evidence="3 4">
    <name type="scientific">Geomonas anaerohicana</name>
    <dbReference type="NCBI Taxonomy" id="2798583"/>
    <lineage>
        <taxon>Bacteria</taxon>
        <taxon>Pseudomonadati</taxon>
        <taxon>Thermodesulfobacteriota</taxon>
        <taxon>Desulfuromonadia</taxon>
        <taxon>Geobacterales</taxon>
        <taxon>Geobacteraceae</taxon>
        <taxon>Geomonas</taxon>
    </lineage>
</organism>
<evidence type="ECO:0000256" key="2">
    <source>
        <dbReference type="ARBA" id="ARBA00022649"/>
    </source>
</evidence>
<dbReference type="EMBL" id="JAEMHL010000005">
    <property type="protein sequence ID" value="MBJ6750937.1"/>
    <property type="molecule type" value="Genomic_DNA"/>
</dbReference>
<keyword evidence="4" id="KW-1185">Reference proteome</keyword>
<dbReference type="InterPro" id="IPR035093">
    <property type="entry name" value="RelE/ParE_toxin_dom_sf"/>
</dbReference>
<dbReference type="RefSeq" id="WP_199389421.1">
    <property type="nucleotide sequence ID" value="NZ_JAEMHL010000005.1"/>
</dbReference>
<evidence type="ECO:0000313" key="3">
    <source>
        <dbReference type="EMBL" id="MBJ6750937.1"/>
    </source>
</evidence>
<proteinExistence type="inferred from homology"/>
<dbReference type="Gene3D" id="3.30.2310.20">
    <property type="entry name" value="RelE-like"/>
    <property type="match status" value="1"/>
</dbReference>
<dbReference type="Pfam" id="PF05016">
    <property type="entry name" value="ParE_toxin"/>
    <property type="match status" value="1"/>
</dbReference>
<dbReference type="PANTHER" id="PTHR33755">
    <property type="entry name" value="TOXIN PARE1-RELATED"/>
    <property type="match status" value="1"/>
</dbReference>
<reference evidence="3 4" key="1">
    <citation type="submission" date="2020-12" db="EMBL/GenBank/DDBJ databases">
        <title>Geomonas sp. Red421, isolated from paddy soil.</title>
        <authorList>
            <person name="Xu Z."/>
            <person name="Zhang Z."/>
            <person name="Masuda Y."/>
            <person name="Itoh H."/>
            <person name="Senoo K."/>
        </authorList>
    </citation>
    <scope>NUCLEOTIDE SEQUENCE [LARGE SCALE GENOMIC DNA]</scope>
    <source>
        <strain evidence="3 4">Red421</strain>
    </source>
</reference>